<evidence type="ECO:0000256" key="3">
    <source>
        <dbReference type="RuleBase" id="RU362118"/>
    </source>
</evidence>
<keyword evidence="6" id="KW-1185">Reference proteome</keyword>
<feature type="compositionally biased region" description="Basic and acidic residues" evidence="4">
    <location>
        <begin position="1"/>
        <end position="19"/>
    </location>
</feature>
<comment type="similarity">
    <text evidence="3">Belongs to the trans-sulfuration enzymes family.</text>
</comment>
<sequence length="393" mass="42079">MQNSSRKEASGLGKLDTRAIHGARGPRTNGAAVLPVHNSVTYGFNGKAKDGKWGYTRPADTPNHDALAAKMAVLEGTEDAVVTSSGMAAIASTLITLLRPGDHLMIQANVYGGTHELVHHEFPALNIKHTLVDPMDSSKWDDALQPSTKVFYVESMSNPLIQVADLTKVTEFCKKHKLTAVVDNTFASPVLCTPADLGFIVVHSATKFLNGHSDLLAGVVSGPHEFIERVREKMVMYGGCLDPHACFLLNRGIQTLGLRVRKQCESALAVAQMLEKHPLVEKVYYPGLAGSPHHSVAMKLFGGRAGGVLSFVLKGSPELTQTFLEHLHLPFVAPSLGGVESLVTLPAQTSHLAIGLEGRKAAGIPESLVRLSIGIEDTDDLLQDIQQALSAIS</sequence>
<feature type="region of interest" description="Disordered" evidence="4">
    <location>
        <begin position="1"/>
        <end position="31"/>
    </location>
</feature>
<accession>A0ABP1FF45</accession>
<protein>
    <submittedName>
        <fullName evidence="5">G197 protein</fullName>
    </submittedName>
</protein>
<comment type="cofactor">
    <cofactor evidence="1 3">
        <name>pyridoxal 5'-phosphate</name>
        <dbReference type="ChEBI" id="CHEBI:597326"/>
    </cofactor>
</comment>
<dbReference type="PIRSF" id="PIRSF001434">
    <property type="entry name" value="CGS"/>
    <property type="match status" value="1"/>
</dbReference>
<evidence type="ECO:0000313" key="6">
    <source>
        <dbReference type="Proteomes" id="UP001497392"/>
    </source>
</evidence>
<name>A0ABP1FF45_9CHLO</name>
<evidence type="ECO:0000313" key="5">
    <source>
        <dbReference type="EMBL" id="CAL5218510.1"/>
    </source>
</evidence>
<dbReference type="Pfam" id="PF01053">
    <property type="entry name" value="Cys_Met_Meta_PP"/>
    <property type="match status" value="1"/>
</dbReference>
<dbReference type="Gene3D" id="3.40.640.10">
    <property type="entry name" value="Type I PLP-dependent aspartate aminotransferase-like (Major domain)"/>
    <property type="match status" value="1"/>
</dbReference>
<dbReference type="SUPFAM" id="SSF53383">
    <property type="entry name" value="PLP-dependent transferases"/>
    <property type="match status" value="1"/>
</dbReference>
<evidence type="ECO:0000256" key="1">
    <source>
        <dbReference type="ARBA" id="ARBA00001933"/>
    </source>
</evidence>
<dbReference type="CDD" id="cd00614">
    <property type="entry name" value="CGS_like"/>
    <property type="match status" value="1"/>
</dbReference>
<proteinExistence type="inferred from homology"/>
<dbReference type="InterPro" id="IPR015424">
    <property type="entry name" value="PyrdxlP-dep_Trfase"/>
</dbReference>
<dbReference type="EMBL" id="CAXHTA020000001">
    <property type="protein sequence ID" value="CAL5218510.1"/>
    <property type="molecule type" value="Genomic_DNA"/>
</dbReference>
<dbReference type="Gene3D" id="3.90.1150.10">
    <property type="entry name" value="Aspartate Aminotransferase, domain 1"/>
    <property type="match status" value="1"/>
</dbReference>
<organism evidence="5 6">
    <name type="scientific">Coccomyxa viridis</name>
    <dbReference type="NCBI Taxonomy" id="1274662"/>
    <lineage>
        <taxon>Eukaryota</taxon>
        <taxon>Viridiplantae</taxon>
        <taxon>Chlorophyta</taxon>
        <taxon>core chlorophytes</taxon>
        <taxon>Trebouxiophyceae</taxon>
        <taxon>Trebouxiophyceae incertae sedis</taxon>
        <taxon>Coccomyxaceae</taxon>
        <taxon>Coccomyxa</taxon>
    </lineage>
</organism>
<dbReference type="PANTHER" id="PTHR11808">
    <property type="entry name" value="TRANS-SULFURATION ENZYME FAMILY MEMBER"/>
    <property type="match status" value="1"/>
</dbReference>
<gene>
    <name evidence="5" type="primary">g197</name>
    <name evidence="5" type="ORF">VP750_LOCUS169</name>
</gene>
<reference evidence="5 6" key="1">
    <citation type="submission" date="2024-06" db="EMBL/GenBank/DDBJ databases">
        <authorList>
            <person name="Kraege A."/>
            <person name="Thomma B."/>
        </authorList>
    </citation>
    <scope>NUCLEOTIDE SEQUENCE [LARGE SCALE GENOMIC DNA]</scope>
</reference>
<dbReference type="InterPro" id="IPR015421">
    <property type="entry name" value="PyrdxlP-dep_Trfase_major"/>
</dbReference>
<dbReference type="Proteomes" id="UP001497392">
    <property type="component" value="Unassembled WGS sequence"/>
</dbReference>
<dbReference type="InterPro" id="IPR015422">
    <property type="entry name" value="PyrdxlP-dep_Trfase_small"/>
</dbReference>
<evidence type="ECO:0000256" key="4">
    <source>
        <dbReference type="SAM" id="MobiDB-lite"/>
    </source>
</evidence>
<keyword evidence="2 3" id="KW-0663">Pyridoxal phosphate</keyword>
<comment type="caution">
    <text evidence="5">The sequence shown here is derived from an EMBL/GenBank/DDBJ whole genome shotgun (WGS) entry which is preliminary data.</text>
</comment>
<evidence type="ECO:0000256" key="2">
    <source>
        <dbReference type="ARBA" id="ARBA00022898"/>
    </source>
</evidence>
<dbReference type="InterPro" id="IPR000277">
    <property type="entry name" value="Cys/Met-Metab_PyrdxlP-dep_enz"/>
</dbReference>